<comment type="caution">
    <text evidence="6">The sequence shown here is derived from an EMBL/GenBank/DDBJ whole genome shotgun (WGS) entry which is preliminary data.</text>
</comment>
<dbReference type="Pfam" id="PF00654">
    <property type="entry name" value="Voltage_CLC"/>
    <property type="match status" value="1"/>
</dbReference>
<gene>
    <name evidence="6" type="ORF">H9X81_07960</name>
</gene>
<dbReference type="Gene3D" id="1.10.3080.10">
    <property type="entry name" value="Clc chloride channel"/>
    <property type="match status" value="1"/>
</dbReference>
<keyword evidence="2 5" id="KW-0812">Transmembrane</keyword>
<dbReference type="InterPro" id="IPR050368">
    <property type="entry name" value="ClC-type_chloride_channel"/>
</dbReference>
<feature type="transmembrane region" description="Helical" evidence="5">
    <location>
        <begin position="265"/>
        <end position="284"/>
    </location>
</feature>
<evidence type="ECO:0000256" key="5">
    <source>
        <dbReference type="SAM" id="Phobius"/>
    </source>
</evidence>
<evidence type="ECO:0000313" key="6">
    <source>
        <dbReference type="EMBL" id="MBM6923620.1"/>
    </source>
</evidence>
<dbReference type="InterPro" id="IPR001807">
    <property type="entry name" value="ClC"/>
</dbReference>
<evidence type="ECO:0000256" key="2">
    <source>
        <dbReference type="ARBA" id="ARBA00022692"/>
    </source>
</evidence>
<feature type="transmembrane region" description="Helical" evidence="5">
    <location>
        <begin position="384"/>
        <end position="404"/>
    </location>
</feature>
<organism evidence="6 7">
    <name type="scientific">Hydrogenoanaerobacterium saccharovorans</name>
    <dbReference type="NCBI Taxonomy" id="474960"/>
    <lineage>
        <taxon>Bacteria</taxon>
        <taxon>Bacillati</taxon>
        <taxon>Bacillota</taxon>
        <taxon>Clostridia</taxon>
        <taxon>Eubacteriales</taxon>
        <taxon>Oscillospiraceae</taxon>
        <taxon>Hydrogenoanaerobacterium</taxon>
    </lineage>
</organism>
<feature type="transmembrane region" description="Helical" evidence="5">
    <location>
        <begin position="220"/>
        <end position="244"/>
    </location>
</feature>
<feature type="transmembrane region" description="Helical" evidence="5">
    <location>
        <begin position="59"/>
        <end position="75"/>
    </location>
</feature>
<feature type="transmembrane region" description="Helical" evidence="5">
    <location>
        <begin position="186"/>
        <end position="208"/>
    </location>
</feature>
<evidence type="ECO:0000313" key="7">
    <source>
        <dbReference type="Proteomes" id="UP000724149"/>
    </source>
</evidence>
<evidence type="ECO:0000256" key="3">
    <source>
        <dbReference type="ARBA" id="ARBA00022989"/>
    </source>
</evidence>
<dbReference type="Proteomes" id="UP000724149">
    <property type="component" value="Unassembled WGS sequence"/>
</dbReference>
<protein>
    <submittedName>
        <fullName evidence="6">Chloride channel protein</fullName>
    </submittedName>
</protein>
<reference evidence="6 7" key="1">
    <citation type="journal article" date="2021" name="Sci. Rep.">
        <title>The distribution of antibiotic resistance genes in chicken gut microbiota commensals.</title>
        <authorList>
            <person name="Juricova H."/>
            <person name="Matiasovicova J."/>
            <person name="Kubasova T."/>
            <person name="Cejkova D."/>
            <person name="Rychlik I."/>
        </authorList>
    </citation>
    <scope>NUCLEOTIDE SEQUENCE [LARGE SCALE GENOMIC DNA]</scope>
    <source>
        <strain evidence="6 7">An564</strain>
    </source>
</reference>
<proteinExistence type="predicted"/>
<dbReference type="InterPro" id="IPR014743">
    <property type="entry name" value="Cl-channel_core"/>
</dbReference>
<feature type="transmembrane region" description="Helical" evidence="5">
    <location>
        <begin position="151"/>
        <end position="174"/>
    </location>
</feature>
<keyword evidence="4 5" id="KW-0472">Membrane</keyword>
<keyword evidence="3 5" id="KW-1133">Transmembrane helix</keyword>
<name>A0ABS2GMB0_9FIRM</name>
<evidence type="ECO:0000256" key="1">
    <source>
        <dbReference type="ARBA" id="ARBA00004141"/>
    </source>
</evidence>
<dbReference type="PANTHER" id="PTHR43427:SF12">
    <property type="entry name" value="CHLORIDE TRANSPORTER"/>
    <property type="match status" value="1"/>
</dbReference>
<sequence>MAKLQHQAAETVHTGAGEVGKFIRWAVAALLVGGSVGTVIGLFRMAVSWAVQSRAQHPALLFAVPLAGLLIVWLYRSCGLSTDPGTDYMLLSVRTNPGVQLRMVPLIAVSTVLTHLCGGSAGRMGAALQMGGSISGALGHWARMDEKDCHIMTMCGMAAGFSALFGTPLTAAVFAMEVISVGEMYYAAFFPCLLSAFCSFLVTGAMGLPADAYQVAAVPALSLVSIGQVALMGAACALAARLFCSGLRFARYAYGRLLPNPYFRILTGGGLLILLTLLAGSQAYNGAGTDVVIRAFAGEARPEAFLLKILFTSVTLGAGYKGGDIAPAFFTGATLGCVLAPVCGLPASFGAGLGLAGVFCGVTNCPLTSILLAYELFGGAGLPLYALCCAVSYMLSGYCSLYGAQKILYSKFRAEYIAGNR</sequence>
<dbReference type="EMBL" id="JACSNR010000007">
    <property type="protein sequence ID" value="MBM6923620.1"/>
    <property type="molecule type" value="Genomic_DNA"/>
</dbReference>
<dbReference type="PANTHER" id="PTHR43427">
    <property type="entry name" value="CHLORIDE CHANNEL PROTEIN CLC-E"/>
    <property type="match status" value="1"/>
</dbReference>
<evidence type="ECO:0000256" key="4">
    <source>
        <dbReference type="ARBA" id="ARBA00023136"/>
    </source>
</evidence>
<feature type="transmembrane region" description="Helical" evidence="5">
    <location>
        <begin position="325"/>
        <end position="345"/>
    </location>
</feature>
<feature type="transmembrane region" description="Helical" evidence="5">
    <location>
        <begin position="352"/>
        <end position="372"/>
    </location>
</feature>
<accession>A0ABS2GMB0</accession>
<comment type="subcellular location">
    <subcellularLocation>
        <location evidence="1">Membrane</location>
        <topology evidence="1">Multi-pass membrane protein</topology>
    </subcellularLocation>
</comment>
<dbReference type="SUPFAM" id="SSF81340">
    <property type="entry name" value="Clc chloride channel"/>
    <property type="match status" value="1"/>
</dbReference>
<feature type="transmembrane region" description="Helical" evidence="5">
    <location>
        <begin position="22"/>
        <end position="47"/>
    </location>
</feature>
<keyword evidence="7" id="KW-1185">Reference proteome</keyword>